<feature type="domain" description="Transposase DDE" evidence="1">
    <location>
        <begin position="3"/>
        <end position="98"/>
    </location>
</feature>
<dbReference type="EMBL" id="JALJZU010000005">
    <property type="protein sequence ID" value="MCP2009316.1"/>
    <property type="molecule type" value="Genomic_DNA"/>
</dbReference>
<gene>
    <name evidence="2" type="ORF">L1274_003029</name>
</gene>
<organism evidence="2 3">
    <name type="scientific">Duganella violaceipulchra</name>
    <dbReference type="NCBI Taxonomy" id="2849652"/>
    <lineage>
        <taxon>Bacteria</taxon>
        <taxon>Pseudomonadati</taxon>
        <taxon>Pseudomonadota</taxon>
        <taxon>Betaproteobacteria</taxon>
        <taxon>Burkholderiales</taxon>
        <taxon>Oxalobacteraceae</taxon>
        <taxon>Telluria group</taxon>
        <taxon>Duganella</taxon>
    </lineage>
</organism>
<dbReference type="PANTHER" id="PTHR34631">
    <property type="match status" value="1"/>
</dbReference>
<proteinExistence type="predicted"/>
<keyword evidence="3" id="KW-1185">Reference proteome</keyword>
<dbReference type="PANTHER" id="PTHR34631:SF3">
    <property type="entry name" value="ISSOD12 TRANSPOSASE TNPA_ISSOD12"/>
    <property type="match status" value="1"/>
</dbReference>
<name>A0ABT1GK21_9BURK</name>
<comment type="caution">
    <text evidence="2">The sequence shown here is derived from an EMBL/GenBank/DDBJ whole genome shotgun (WGS) entry which is preliminary data.</text>
</comment>
<evidence type="ECO:0000259" key="1">
    <source>
        <dbReference type="Pfam" id="PF13737"/>
    </source>
</evidence>
<evidence type="ECO:0000313" key="2">
    <source>
        <dbReference type="EMBL" id="MCP2009316.1"/>
    </source>
</evidence>
<protein>
    <recommendedName>
        <fullName evidence="1">Transposase DDE domain-containing protein</fullName>
    </recommendedName>
</protein>
<dbReference type="Pfam" id="PF13737">
    <property type="entry name" value="DDE_Tnp_1_5"/>
    <property type="match status" value="1"/>
</dbReference>
<sequence length="166" mass="19271">MWHWEAEVEAVKRGRPHVYADAIIQMLFGLKQVFRLPLRALQGFAAHMNKLAFADLSVPNYTTLCRRAWDLDVVLPVLCSGEPLHLVDGCTGLKVFGEGERKVCKHGYSKRRTRREVHLAMDANTGQFLRRADDAPGRWRWRGVARVARPVPGQYANRRRRRRWRV</sequence>
<reference evidence="2" key="1">
    <citation type="submission" date="2022-03" db="EMBL/GenBank/DDBJ databases">
        <title>Genome Encyclopedia of Bacteria and Archaea VI: Functional Genomics of Type Strains.</title>
        <authorList>
            <person name="Whitman W."/>
        </authorList>
    </citation>
    <scope>NUCLEOTIDE SEQUENCE</scope>
    <source>
        <strain evidence="2">HSC-15S17</strain>
    </source>
</reference>
<evidence type="ECO:0000313" key="3">
    <source>
        <dbReference type="Proteomes" id="UP001162889"/>
    </source>
</evidence>
<dbReference type="Proteomes" id="UP001162889">
    <property type="component" value="Unassembled WGS sequence"/>
</dbReference>
<accession>A0ABT1GK21</accession>
<dbReference type="InterPro" id="IPR025668">
    <property type="entry name" value="Tnp_DDE_dom"/>
</dbReference>
<dbReference type="InterPro" id="IPR053172">
    <property type="entry name" value="Tn903_transposase"/>
</dbReference>